<dbReference type="GO" id="GO:0008839">
    <property type="term" value="F:4-hydroxy-tetrahydrodipicolinate reductase"/>
    <property type="evidence" value="ECO:0007669"/>
    <property type="project" value="UniProtKB-EC"/>
</dbReference>
<feature type="binding site" evidence="13">
    <location>
        <position position="153"/>
    </location>
    <ligand>
        <name>(S)-2,3,4,5-tetrahydrodipicolinate</name>
        <dbReference type="ChEBI" id="CHEBI:16845"/>
    </ligand>
</feature>
<comment type="similarity">
    <text evidence="1 13">Belongs to the DapB family.</text>
</comment>
<evidence type="ECO:0000256" key="12">
    <source>
        <dbReference type="ARBA" id="ARBA00049396"/>
    </source>
</evidence>
<keyword evidence="6 13" id="KW-0560">Oxidoreductase</keyword>
<dbReference type="Proteomes" id="UP001304683">
    <property type="component" value="Chromosome"/>
</dbReference>
<dbReference type="Pfam" id="PF01113">
    <property type="entry name" value="DapB_N"/>
    <property type="match status" value="1"/>
</dbReference>
<evidence type="ECO:0000259" key="14">
    <source>
        <dbReference type="Pfam" id="PF01113"/>
    </source>
</evidence>
<dbReference type="EMBL" id="CP132508">
    <property type="protein sequence ID" value="WPD20016.1"/>
    <property type="molecule type" value="Genomic_DNA"/>
</dbReference>
<keyword evidence="8 13" id="KW-0457">Lysine biosynthesis</keyword>
<accession>A0ABZ0QRK1</accession>
<comment type="catalytic activity">
    <reaction evidence="12 13">
        <text>(S)-2,3,4,5-tetrahydrodipicolinate + NAD(+) + H2O = (2S,4S)-4-hydroxy-2,3,4,5-tetrahydrodipicolinate + NADH + H(+)</text>
        <dbReference type="Rhea" id="RHEA:35323"/>
        <dbReference type="ChEBI" id="CHEBI:15377"/>
        <dbReference type="ChEBI" id="CHEBI:15378"/>
        <dbReference type="ChEBI" id="CHEBI:16845"/>
        <dbReference type="ChEBI" id="CHEBI:57540"/>
        <dbReference type="ChEBI" id="CHEBI:57945"/>
        <dbReference type="ChEBI" id="CHEBI:67139"/>
        <dbReference type="EC" id="1.17.1.8"/>
    </reaction>
</comment>
<evidence type="ECO:0000256" key="5">
    <source>
        <dbReference type="ARBA" id="ARBA00022915"/>
    </source>
</evidence>
<evidence type="ECO:0000259" key="15">
    <source>
        <dbReference type="Pfam" id="PF05173"/>
    </source>
</evidence>
<evidence type="ECO:0000256" key="4">
    <source>
        <dbReference type="ARBA" id="ARBA00022857"/>
    </source>
</evidence>
<comment type="caution">
    <text evidence="13">Was originally thought to be a dihydrodipicolinate reductase (DHDPR), catalyzing the conversion of dihydrodipicolinate to tetrahydrodipicolinate. However, it was shown in E.coli that the substrate of the enzymatic reaction is not dihydrodipicolinate (DHDP) but in fact (2S,4S)-4-hydroxy-2,3,4,5-tetrahydrodipicolinic acid (HTPA), the product released by the DapA-catalyzed reaction.</text>
</comment>
<feature type="active site" description="Proton donor" evidence="13">
    <location>
        <position position="156"/>
    </location>
</feature>
<dbReference type="InterPro" id="IPR022663">
    <property type="entry name" value="DapB_C"/>
</dbReference>
<name>A0ABZ0QRK1_9FIRM</name>
<comment type="pathway">
    <text evidence="9 13">Amino-acid biosynthesis; L-lysine biosynthesis via DAP pathway; (S)-tetrahydrodipicolinate from L-aspartate: step 4/4.</text>
</comment>
<dbReference type="CDD" id="cd02274">
    <property type="entry name" value="DHDPR_N"/>
    <property type="match status" value="1"/>
</dbReference>
<sequence>MVRVIVCGATGKTGSAITRGLLAEADIQVVGAVAAHAAPDVGVEVGAGPTGVPLDTDLAAVLDRTAADVLVDFTVAPVAEHHLRIAVEHGIAPVVGTTGLSQEALVALEDACRQRRLGAAVIANFSIGAMLLAQFAALAAELLPDAEIVELHHDRKRDRPSGTALRLRQRLAAVAGREVPIHSVRLPGLVAHHRVVFGGRGEVLTLAHDSLSRESFVPGVLLAVRHVRELAGRVVYDLEELVALSAEGGGEPGRTAPARRRRG</sequence>
<dbReference type="Gene3D" id="3.30.360.10">
    <property type="entry name" value="Dihydrodipicolinate Reductase, domain 2"/>
    <property type="match status" value="1"/>
</dbReference>
<dbReference type="InterPro" id="IPR036291">
    <property type="entry name" value="NAD(P)-bd_dom_sf"/>
</dbReference>
<comment type="caution">
    <text evidence="13">Lacks conserved residue(s) required for the propagation of feature annotation.</text>
</comment>
<dbReference type="EC" id="1.17.1.8" evidence="10 13"/>
<evidence type="ECO:0000256" key="1">
    <source>
        <dbReference type="ARBA" id="ARBA00006642"/>
    </source>
</evidence>
<keyword evidence="5 13" id="KW-0220">Diaminopimelate biosynthesis</keyword>
<dbReference type="RefSeq" id="WP_318751426.1">
    <property type="nucleotide sequence ID" value="NZ_CP132508.1"/>
</dbReference>
<dbReference type="InterPro" id="IPR023940">
    <property type="entry name" value="DHDPR_bac"/>
</dbReference>
<feature type="domain" description="Dihydrodipicolinate reductase N-terminal" evidence="14">
    <location>
        <begin position="2"/>
        <end position="125"/>
    </location>
</feature>
<evidence type="ECO:0000256" key="6">
    <source>
        <dbReference type="ARBA" id="ARBA00023002"/>
    </source>
</evidence>
<evidence type="ECO:0000313" key="16">
    <source>
        <dbReference type="EMBL" id="WPD20016.1"/>
    </source>
</evidence>
<evidence type="ECO:0000256" key="2">
    <source>
        <dbReference type="ARBA" id="ARBA00022490"/>
    </source>
</evidence>
<comment type="subunit">
    <text evidence="13">Homotetramer.</text>
</comment>
<protein>
    <recommendedName>
        <fullName evidence="10 13">4-hydroxy-tetrahydrodipicolinate reductase</fullName>
        <shortName evidence="13">HTPA reductase</shortName>
        <ecNumber evidence="10 13">1.17.1.8</ecNumber>
    </recommendedName>
</protein>
<dbReference type="PROSITE" id="PS01298">
    <property type="entry name" value="DAPB"/>
    <property type="match status" value="1"/>
</dbReference>
<dbReference type="PIRSF" id="PIRSF000161">
    <property type="entry name" value="DHPR"/>
    <property type="match status" value="1"/>
</dbReference>
<dbReference type="InterPro" id="IPR000846">
    <property type="entry name" value="DapB_N"/>
</dbReference>
<proteinExistence type="inferred from homology"/>
<gene>
    <name evidence="13 16" type="primary">dapB</name>
    <name evidence="16" type="ORF">Q5761_05070</name>
</gene>
<evidence type="ECO:0000256" key="3">
    <source>
        <dbReference type="ARBA" id="ARBA00022605"/>
    </source>
</evidence>
<reference evidence="16 17" key="1">
    <citation type="submission" date="2023-08" db="EMBL/GenBank/DDBJ databases">
        <title>Genome sequence of Thermaerobacter compostii strain Ins1, a spore-forming filamentous bacterium isolated from a deep geothermal reservoir.</title>
        <authorList>
            <person name="Bregnard D."/>
            <person name="Gonzalez D."/>
            <person name="Junier P."/>
        </authorList>
    </citation>
    <scope>NUCLEOTIDE SEQUENCE [LARGE SCALE GENOMIC DNA]</scope>
    <source>
        <strain evidence="16 17">Ins1</strain>
    </source>
</reference>
<dbReference type="PANTHER" id="PTHR20836">
    <property type="entry name" value="DIHYDRODIPICOLINATE REDUCTASE"/>
    <property type="match status" value="1"/>
</dbReference>
<evidence type="ECO:0000256" key="8">
    <source>
        <dbReference type="ARBA" id="ARBA00023154"/>
    </source>
</evidence>
<dbReference type="HAMAP" id="MF_00102">
    <property type="entry name" value="DapB"/>
    <property type="match status" value="1"/>
</dbReference>
<keyword evidence="17" id="KW-1185">Reference proteome</keyword>
<comment type="catalytic activity">
    <reaction evidence="11 13">
        <text>(S)-2,3,4,5-tetrahydrodipicolinate + NADP(+) + H2O = (2S,4S)-4-hydroxy-2,3,4,5-tetrahydrodipicolinate + NADPH + H(+)</text>
        <dbReference type="Rhea" id="RHEA:35331"/>
        <dbReference type="ChEBI" id="CHEBI:15377"/>
        <dbReference type="ChEBI" id="CHEBI:15378"/>
        <dbReference type="ChEBI" id="CHEBI:16845"/>
        <dbReference type="ChEBI" id="CHEBI:57783"/>
        <dbReference type="ChEBI" id="CHEBI:58349"/>
        <dbReference type="ChEBI" id="CHEBI:67139"/>
        <dbReference type="EC" id="1.17.1.8"/>
    </reaction>
</comment>
<dbReference type="PANTHER" id="PTHR20836:SF0">
    <property type="entry name" value="4-HYDROXY-TETRAHYDRODIPICOLINATE REDUCTASE 1, CHLOROPLASTIC-RELATED"/>
    <property type="match status" value="1"/>
</dbReference>
<evidence type="ECO:0000256" key="11">
    <source>
        <dbReference type="ARBA" id="ARBA00049080"/>
    </source>
</evidence>
<evidence type="ECO:0000256" key="10">
    <source>
        <dbReference type="ARBA" id="ARBA00038983"/>
    </source>
</evidence>
<dbReference type="InterPro" id="IPR022664">
    <property type="entry name" value="DapB_N_CS"/>
</dbReference>
<feature type="domain" description="Dihydrodipicolinate reductase C-terminal" evidence="15">
    <location>
        <begin position="128"/>
        <end position="241"/>
    </location>
</feature>
<feature type="binding site" evidence="13">
    <location>
        <begin position="8"/>
        <end position="13"/>
    </location>
    <ligand>
        <name>NAD(+)</name>
        <dbReference type="ChEBI" id="CHEBI:57540"/>
    </ligand>
</feature>
<feature type="active site" description="Proton donor/acceptor" evidence="13">
    <location>
        <position position="152"/>
    </location>
</feature>
<keyword evidence="2 13" id="KW-0963">Cytoplasm</keyword>
<evidence type="ECO:0000256" key="9">
    <source>
        <dbReference type="ARBA" id="ARBA00037922"/>
    </source>
</evidence>
<dbReference type="SUPFAM" id="SSF55347">
    <property type="entry name" value="Glyceraldehyde-3-phosphate dehydrogenase-like, C-terminal domain"/>
    <property type="match status" value="1"/>
</dbReference>
<evidence type="ECO:0000256" key="13">
    <source>
        <dbReference type="HAMAP-Rule" id="MF_00102"/>
    </source>
</evidence>
<dbReference type="Pfam" id="PF05173">
    <property type="entry name" value="DapB_C"/>
    <property type="match status" value="1"/>
</dbReference>
<comment type="function">
    <text evidence="13">Catalyzes the conversion of 4-hydroxy-tetrahydrodipicolinate (HTPA) to tetrahydrodipicolinate.</text>
</comment>
<keyword evidence="7 13" id="KW-0520">NAD</keyword>
<evidence type="ECO:0000313" key="17">
    <source>
        <dbReference type="Proteomes" id="UP001304683"/>
    </source>
</evidence>
<dbReference type="SUPFAM" id="SSF51735">
    <property type="entry name" value="NAD(P)-binding Rossmann-fold domains"/>
    <property type="match status" value="1"/>
</dbReference>
<organism evidence="16 17">
    <name type="scientific">Thermaerobacter composti</name>
    <dbReference type="NCBI Taxonomy" id="554949"/>
    <lineage>
        <taxon>Bacteria</taxon>
        <taxon>Bacillati</taxon>
        <taxon>Bacillota</taxon>
        <taxon>Clostridia</taxon>
        <taxon>Eubacteriales</taxon>
        <taxon>Clostridiales Family XVII. Incertae Sedis</taxon>
        <taxon>Thermaerobacter</taxon>
    </lineage>
</organism>
<evidence type="ECO:0000256" key="7">
    <source>
        <dbReference type="ARBA" id="ARBA00023027"/>
    </source>
</evidence>
<dbReference type="Gene3D" id="3.40.50.720">
    <property type="entry name" value="NAD(P)-binding Rossmann-like Domain"/>
    <property type="match status" value="1"/>
</dbReference>
<comment type="subcellular location">
    <subcellularLocation>
        <location evidence="13">Cytoplasm</location>
    </subcellularLocation>
</comment>
<keyword evidence="4 13" id="KW-0521">NADP</keyword>
<feature type="binding site" evidence="13">
    <location>
        <begin position="162"/>
        <end position="163"/>
    </location>
    <ligand>
        <name>(S)-2,3,4,5-tetrahydrodipicolinate</name>
        <dbReference type="ChEBI" id="CHEBI:16845"/>
    </ligand>
</feature>
<feature type="binding site" evidence="13">
    <location>
        <begin position="96"/>
        <end position="98"/>
    </location>
    <ligand>
        <name>NAD(+)</name>
        <dbReference type="ChEBI" id="CHEBI:57540"/>
    </ligand>
</feature>
<keyword evidence="3 13" id="KW-0028">Amino-acid biosynthesis</keyword>
<dbReference type="NCBIfam" id="TIGR00036">
    <property type="entry name" value="dapB"/>
    <property type="match status" value="1"/>
</dbReference>